<dbReference type="PRINTS" id="PR00313">
    <property type="entry name" value="CABNDNGRPT"/>
</dbReference>
<dbReference type="Proteomes" id="UP000241167">
    <property type="component" value="Unassembled WGS sequence"/>
</dbReference>
<feature type="compositionally biased region" description="Basic and acidic residues" evidence="3">
    <location>
        <begin position="1097"/>
        <end position="1108"/>
    </location>
</feature>
<dbReference type="Gene3D" id="2.60.40.60">
    <property type="entry name" value="Cadherins"/>
    <property type="match status" value="4"/>
</dbReference>
<feature type="domain" description="Cadherin" evidence="4">
    <location>
        <begin position="390"/>
        <end position="487"/>
    </location>
</feature>
<dbReference type="RefSeq" id="WP_106516208.1">
    <property type="nucleotide sequence ID" value="NZ_PXYI01000017.1"/>
</dbReference>
<evidence type="ECO:0000259" key="4">
    <source>
        <dbReference type="PROSITE" id="PS50268"/>
    </source>
</evidence>
<dbReference type="SUPFAM" id="SSF49313">
    <property type="entry name" value="Cadherin-like"/>
    <property type="match status" value="4"/>
</dbReference>
<keyword evidence="2" id="KW-0964">Secreted</keyword>
<gene>
    <name evidence="5" type="ORF">C7I55_27205</name>
</gene>
<dbReference type="InterPro" id="IPR011049">
    <property type="entry name" value="Serralysin-like_metalloprot_C"/>
</dbReference>
<protein>
    <submittedName>
        <fullName evidence="5">Calcium-binding protein</fullName>
    </submittedName>
</protein>
<proteinExistence type="predicted"/>
<dbReference type="InterPro" id="IPR018511">
    <property type="entry name" value="Hemolysin-typ_Ca-bd_CS"/>
</dbReference>
<feature type="domain" description="Cadherin" evidence="4">
    <location>
        <begin position="613"/>
        <end position="699"/>
    </location>
</feature>
<dbReference type="InterPro" id="IPR015919">
    <property type="entry name" value="Cadherin-like_sf"/>
</dbReference>
<dbReference type="InterPro" id="IPR001343">
    <property type="entry name" value="Hemolysn_Ca-bd"/>
</dbReference>
<name>A0A2P7QE42_9SPHN</name>
<dbReference type="CDD" id="cd11304">
    <property type="entry name" value="Cadherin_repeat"/>
    <property type="match status" value="4"/>
</dbReference>
<dbReference type="AlphaFoldDB" id="A0A2P7QE42"/>
<dbReference type="InterPro" id="IPR002126">
    <property type="entry name" value="Cadherin-like_dom"/>
</dbReference>
<dbReference type="Pfam" id="PF00028">
    <property type="entry name" value="Cadherin"/>
    <property type="match status" value="1"/>
</dbReference>
<reference evidence="5 6" key="1">
    <citation type="submission" date="2018-03" db="EMBL/GenBank/DDBJ databases">
        <title>The draft genome of Sphingosinicella sp. GL-C-18.</title>
        <authorList>
            <person name="Liu L."/>
            <person name="Li L."/>
            <person name="Liang L."/>
            <person name="Zhang X."/>
            <person name="Wang T."/>
        </authorList>
    </citation>
    <scope>NUCLEOTIDE SEQUENCE [LARGE SCALE GENOMIC DNA]</scope>
    <source>
        <strain evidence="5 6">GL-C-18</strain>
    </source>
</reference>
<comment type="subcellular location">
    <subcellularLocation>
        <location evidence="1">Secreted</location>
    </subcellularLocation>
</comment>
<dbReference type="SMART" id="SM00112">
    <property type="entry name" value="CA"/>
    <property type="match status" value="4"/>
</dbReference>
<feature type="domain" description="Cadherin" evidence="4">
    <location>
        <begin position="704"/>
        <end position="818"/>
    </location>
</feature>
<dbReference type="SUPFAM" id="SSF51120">
    <property type="entry name" value="beta-Roll"/>
    <property type="match status" value="6"/>
</dbReference>
<evidence type="ECO:0000313" key="5">
    <source>
        <dbReference type="EMBL" id="PSJ36214.1"/>
    </source>
</evidence>
<dbReference type="PROSITE" id="PS00330">
    <property type="entry name" value="HEMOLYSIN_CALCIUM"/>
    <property type="match status" value="10"/>
</dbReference>
<dbReference type="PANTHER" id="PTHR38340">
    <property type="entry name" value="S-LAYER PROTEIN"/>
    <property type="match status" value="1"/>
</dbReference>
<dbReference type="GO" id="GO:0016020">
    <property type="term" value="C:membrane"/>
    <property type="evidence" value="ECO:0007669"/>
    <property type="project" value="InterPro"/>
</dbReference>
<dbReference type="InterPro" id="IPR050557">
    <property type="entry name" value="RTX_toxin/Mannuronan_C5-epim"/>
</dbReference>
<sequence length="1265" mass="127131">MATYFNAKGKSTIQGTSGKDAFWAFMADTNFAFSNPDAVLATLTWTTPYHLADGSAFTVVANEIQVSLDILAGAEGTDIVYGSAFRDALFYNNGTFLNGLGGLSGIEQIFLGAGDDLVDLSPQGVDGLDYAKDVKIFGEEGNDILISGAGSDSLDGGAGNDIIIGGKRADTIYGGGGDDSLYGDDLGYDGFAGDDTLFGGAGNDVLHGGGRGDRLEGGEANDLLHGDIGNDTLLGGAGNDTLFGDVDGIAGEDSLDGGGGNDALYAGAGSDVLAGGAGADWIDAGDGDDNAGGGTEDDVLVAGGGNDFLDGGAGTDTVRFSGRRADYAFSTLASGDTLFVDLRPGAPDGASDTVRNVEFFQFADGIFPAGQINALPVIQSGGGGDVAALTLTENSLDVTVVMATDPDPGQVIRYALVAGPDRNLFQIDAATGSLSFLGAPDFESPADQGADNVYEVVVAALDGYGGTDIQTLRITVTDAADGAAPVMTSYGGAATVDLLVAENTSLAATVTAADPDGTVPTLSIAGGPDAAAFVIDALTGELRFITPPDFEQPGDADGDRMFEVRVRASDGINTSSQLLRIAIGNENEFAPAIVSNGGTAAARIVMPENLGLVTTVLAIDADGTNPGFAIAGGADAGLFSIDAATGRLSFLAAADFENASDSDRNGVYEVVVSASDGGFTAEQALSVEIFGVNDVAPSFTSNGGGATAEVSIAENTIAVTLVQASDADGPRISYLLEGGADADLFLLDAATGSLAFRAAPDYEDRIDADSDGIYEVFVRATDGMLSALQAIRVTITDVNEIGRTLTGTAAGETFSPTANSSALRSSALSDTIFGLGGNDRIDGGAGTDRLVGGPGDDIYFVGTFSDDGKDINDDLVVELAGEGVDLVNAAVSYRLPANVERLTLTGLGALTGIGNDLANLITGNMAANALQGLGGNDVLVGDDGNDVLDGGDNNDTLSGGLGADDLRGGAGTDQLDGGAGADLLQGGIDSDVYAVDTYSDDGDALNDDRIVEFAGEGTADHAKASVSYRLPDNVEYLTLVGADALDGTGNALDNVISGNGAANRLNGDAGNDTIEGAGGDDTIFGGLGSDTLSGKSGNDRLSGDESPDKLTGGAGDDWLNGGSSNDTLNGSEGADYLIGGLNKDVLTGGLDADTFYFAPGDTSVQAAAADTITDFLAVEDRIDLAMVGGILAAASYAERAIAGTLMSDALSAATTQMTAGTSVVFVAGPLDGWLFWDGNGDGILDQGVILLGASMLAAFNSSNVI</sequence>
<evidence type="ECO:0000256" key="2">
    <source>
        <dbReference type="ARBA" id="ARBA00022525"/>
    </source>
</evidence>
<dbReference type="PROSITE" id="PS50268">
    <property type="entry name" value="CADHERIN_2"/>
    <property type="match status" value="4"/>
</dbReference>
<dbReference type="GO" id="GO:0005509">
    <property type="term" value="F:calcium ion binding"/>
    <property type="evidence" value="ECO:0007669"/>
    <property type="project" value="InterPro"/>
</dbReference>
<organism evidence="5 6">
    <name type="scientific">Allosphingosinicella deserti</name>
    <dbReference type="NCBI Taxonomy" id="2116704"/>
    <lineage>
        <taxon>Bacteria</taxon>
        <taxon>Pseudomonadati</taxon>
        <taxon>Pseudomonadota</taxon>
        <taxon>Alphaproteobacteria</taxon>
        <taxon>Sphingomonadales</taxon>
        <taxon>Sphingomonadaceae</taxon>
        <taxon>Allosphingosinicella</taxon>
    </lineage>
</organism>
<dbReference type="OrthoDB" id="9773411at2"/>
<keyword evidence="6" id="KW-1185">Reference proteome</keyword>
<feature type="region of interest" description="Disordered" evidence="3">
    <location>
        <begin position="1094"/>
        <end position="1125"/>
    </location>
</feature>
<dbReference type="EMBL" id="PXYI01000017">
    <property type="protein sequence ID" value="PSJ36214.1"/>
    <property type="molecule type" value="Genomic_DNA"/>
</dbReference>
<feature type="domain" description="Cadherin" evidence="4">
    <location>
        <begin position="492"/>
        <end position="593"/>
    </location>
</feature>
<dbReference type="Gene3D" id="2.150.10.10">
    <property type="entry name" value="Serralysin-like metalloprotease, C-terminal"/>
    <property type="match status" value="6"/>
</dbReference>
<dbReference type="GO" id="GO:0005576">
    <property type="term" value="C:extracellular region"/>
    <property type="evidence" value="ECO:0007669"/>
    <property type="project" value="UniProtKB-SubCell"/>
</dbReference>
<dbReference type="PANTHER" id="PTHR38340:SF1">
    <property type="entry name" value="S-LAYER PROTEIN"/>
    <property type="match status" value="1"/>
</dbReference>
<evidence type="ECO:0000256" key="3">
    <source>
        <dbReference type="SAM" id="MobiDB-lite"/>
    </source>
</evidence>
<evidence type="ECO:0000313" key="6">
    <source>
        <dbReference type="Proteomes" id="UP000241167"/>
    </source>
</evidence>
<dbReference type="Pfam" id="PF00353">
    <property type="entry name" value="HemolysinCabind"/>
    <property type="match status" value="11"/>
</dbReference>
<evidence type="ECO:0000256" key="1">
    <source>
        <dbReference type="ARBA" id="ARBA00004613"/>
    </source>
</evidence>
<comment type="caution">
    <text evidence="5">The sequence shown here is derived from an EMBL/GenBank/DDBJ whole genome shotgun (WGS) entry which is preliminary data.</text>
</comment>
<accession>A0A2P7QE42</accession>
<dbReference type="GO" id="GO:0007156">
    <property type="term" value="P:homophilic cell adhesion via plasma membrane adhesion molecules"/>
    <property type="evidence" value="ECO:0007669"/>
    <property type="project" value="InterPro"/>
</dbReference>